<dbReference type="EMBL" id="JAGPXF010000004">
    <property type="protein sequence ID" value="KAH7245519.1"/>
    <property type="molecule type" value="Genomic_DNA"/>
</dbReference>
<evidence type="ECO:0000313" key="2">
    <source>
        <dbReference type="Proteomes" id="UP000813427"/>
    </source>
</evidence>
<dbReference type="AlphaFoldDB" id="A0A8K0RZF8"/>
<organism evidence="1 2">
    <name type="scientific">Fusarium tricinctum</name>
    <dbReference type="NCBI Taxonomy" id="61284"/>
    <lineage>
        <taxon>Eukaryota</taxon>
        <taxon>Fungi</taxon>
        <taxon>Dikarya</taxon>
        <taxon>Ascomycota</taxon>
        <taxon>Pezizomycotina</taxon>
        <taxon>Sordariomycetes</taxon>
        <taxon>Hypocreomycetidae</taxon>
        <taxon>Hypocreales</taxon>
        <taxon>Nectriaceae</taxon>
        <taxon>Fusarium</taxon>
        <taxon>Fusarium tricinctum species complex</taxon>
    </lineage>
</organism>
<proteinExistence type="predicted"/>
<dbReference type="Proteomes" id="UP000813427">
    <property type="component" value="Unassembled WGS sequence"/>
</dbReference>
<evidence type="ECO:0000313" key="1">
    <source>
        <dbReference type="EMBL" id="KAH7245519.1"/>
    </source>
</evidence>
<reference evidence="1" key="1">
    <citation type="journal article" date="2021" name="Nat. Commun.">
        <title>Genetic determinants of endophytism in the Arabidopsis root mycobiome.</title>
        <authorList>
            <person name="Mesny F."/>
            <person name="Miyauchi S."/>
            <person name="Thiergart T."/>
            <person name="Pickel B."/>
            <person name="Atanasova L."/>
            <person name="Karlsson M."/>
            <person name="Huettel B."/>
            <person name="Barry K.W."/>
            <person name="Haridas S."/>
            <person name="Chen C."/>
            <person name="Bauer D."/>
            <person name="Andreopoulos W."/>
            <person name="Pangilinan J."/>
            <person name="LaButti K."/>
            <person name="Riley R."/>
            <person name="Lipzen A."/>
            <person name="Clum A."/>
            <person name="Drula E."/>
            <person name="Henrissat B."/>
            <person name="Kohler A."/>
            <person name="Grigoriev I.V."/>
            <person name="Martin F.M."/>
            <person name="Hacquard S."/>
        </authorList>
    </citation>
    <scope>NUCLEOTIDE SEQUENCE</scope>
    <source>
        <strain evidence="1">MPI-SDFR-AT-0068</strain>
    </source>
</reference>
<gene>
    <name evidence="1" type="ORF">BKA59DRAFT_544769</name>
</gene>
<protein>
    <submittedName>
        <fullName evidence="1">Uncharacterized protein</fullName>
    </submittedName>
</protein>
<keyword evidence="2" id="KW-1185">Reference proteome</keyword>
<accession>A0A8K0RZF8</accession>
<sequence>MASLSNEVFRPHFTVRQPDTLTAAPLYIPETTAKVLSKKMKKKKKDKGAVQVEEYTSTRISQLDDLNNVETSVPASHMMPEPEPAMEPADEPAMEPVSVEEAVPEEEAVPQEQHHFEHGYGYTIRQNDEAAESTINGEPDTTPSPLYLPFSAQHRLMIHLQHKLEALCFSFGQQHIPEKLRAEGWDCPEAVELNVWTAEFRFNRYFRERLPQLAQHNTLLDSITNIRNYAVSRTRIDTAELKNVLASAVQLAIVLGEEGSVFEKLREDVINTNNWLGEETEQLQNTLDAKLTVIAAARAKVDALEEGTRAAFDKRLLKRQNAAHAKVLMAIERADADQPSEVTDRSVAPSSLDWVNGLENSLMLGDDSQEESWT</sequence>
<name>A0A8K0RZF8_9HYPO</name>
<comment type="caution">
    <text evidence="1">The sequence shown here is derived from an EMBL/GenBank/DDBJ whole genome shotgun (WGS) entry which is preliminary data.</text>
</comment>
<dbReference type="OrthoDB" id="5324651at2759"/>